<dbReference type="AlphaFoldDB" id="A0A087V0H0"/>
<feature type="non-terminal residue" evidence="1">
    <location>
        <position position="50"/>
    </location>
</feature>
<proteinExistence type="predicted"/>
<evidence type="ECO:0000313" key="1">
    <source>
        <dbReference type="EMBL" id="KFM83109.1"/>
    </source>
</evidence>
<dbReference type="Proteomes" id="UP000054359">
    <property type="component" value="Unassembled WGS sequence"/>
</dbReference>
<dbReference type="EMBL" id="KK122592">
    <property type="protein sequence ID" value="KFM83109.1"/>
    <property type="molecule type" value="Genomic_DNA"/>
</dbReference>
<protein>
    <submittedName>
        <fullName evidence="1">Uncharacterized protein</fullName>
    </submittedName>
</protein>
<organism evidence="1 2">
    <name type="scientific">Stegodyphus mimosarum</name>
    <name type="common">African social velvet spider</name>
    <dbReference type="NCBI Taxonomy" id="407821"/>
    <lineage>
        <taxon>Eukaryota</taxon>
        <taxon>Metazoa</taxon>
        <taxon>Ecdysozoa</taxon>
        <taxon>Arthropoda</taxon>
        <taxon>Chelicerata</taxon>
        <taxon>Arachnida</taxon>
        <taxon>Araneae</taxon>
        <taxon>Araneomorphae</taxon>
        <taxon>Entelegynae</taxon>
        <taxon>Eresoidea</taxon>
        <taxon>Eresidae</taxon>
        <taxon>Stegodyphus</taxon>
    </lineage>
</organism>
<accession>A0A087V0H0</accession>
<sequence>MTGLQNGNNKVTIMSDHCPQSEIKLIVCAYRTHRCLMSFPAQKLKSEIIQ</sequence>
<dbReference type="OrthoDB" id="1918685at2759"/>
<reference evidence="1 2" key="1">
    <citation type="submission" date="2013-11" db="EMBL/GenBank/DDBJ databases">
        <title>Genome sequencing of Stegodyphus mimosarum.</title>
        <authorList>
            <person name="Bechsgaard J."/>
        </authorList>
    </citation>
    <scope>NUCLEOTIDE SEQUENCE [LARGE SCALE GENOMIC DNA]</scope>
</reference>
<name>A0A087V0H0_STEMI</name>
<evidence type="ECO:0000313" key="2">
    <source>
        <dbReference type="Proteomes" id="UP000054359"/>
    </source>
</evidence>
<gene>
    <name evidence="1" type="ORF">X975_12878</name>
</gene>
<keyword evidence="2" id="KW-1185">Reference proteome</keyword>